<feature type="region of interest" description="Disordered" evidence="1">
    <location>
        <begin position="60"/>
        <end position="115"/>
    </location>
</feature>
<comment type="caution">
    <text evidence="2">The sequence shown here is derived from an EMBL/GenBank/DDBJ whole genome shotgun (WGS) entry which is preliminary data.</text>
</comment>
<dbReference type="AlphaFoldDB" id="A0AA38LWS6"/>
<dbReference type="Proteomes" id="UP001164286">
    <property type="component" value="Unassembled WGS sequence"/>
</dbReference>
<dbReference type="EMBL" id="JAKWFO010000002">
    <property type="protein sequence ID" value="KAI9639042.1"/>
    <property type="molecule type" value="Genomic_DNA"/>
</dbReference>
<organism evidence="2 3">
    <name type="scientific">Dioszegia hungarica</name>
    <dbReference type="NCBI Taxonomy" id="4972"/>
    <lineage>
        <taxon>Eukaryota</taxon>
        <taxon>Fungi</taxon>
        <taxon>Dikarya</taxon>
        <taxon>Basidiomycota</taxon>
        <taxon>Agaricomycotina</taxon>
        <taxon>Tremellomycetes</taxon>
        <taxon>Tremellales</taxon>
        <taxon>Bulleribasidiaceae</taxon>
        <taxon>Dioszegia</taxon>
    </lineage>
</organism>
<dbReference type="SUPFAM" id="SSF53474">
    <property type="entry name" value="alpha/beta-Hydrolases"/>
    <property type="match status" value="1"/>
</dbReference>
<dbReference type="InterPro" id="IPR029058">
    <property type="entry name" value="AB_hydrolase_fold"/>
</dbReference>
<reference evidence="2" key="1">
    <citation type="journal article" date="2022" name="G3 (Bethesda)">
        <title>High quality genome of the basidiomycete yeast Dioszegia hungarica PDD-24b-2 isolated from cloud water.</title>
        <authorList>
            <person name="Jarrige D."/>
            <person name="Haridas S."/>
            <person name="Bleykasten-Grosshans C."/>
            <person name="Joly M."/>
            <person name="Nadalig T."/>
            <person name="Sancelme M."/>
            <person name="Vuilleumier S."/>
            <person name="Grigoriev I.V."/>
            <person name="Amato P."/>
            <person name="Bringel F."/>
        </authorList>
    </citation>
    <scope>NUCLEOTIDE SEQUENCE</scope>
    <source>
        <strain evidence="2">PDD-24b-2</strain>
    </source>
</reference>
<dbReference type="PANTHER" id="PTHR11440">
    <property type="entry name" value="LECITHIN-CHOLESTEROL ACYLTRANSFERASE-RELATED"/>
    <property type="match status" value="1"/>
</dbReference>
<proteinExistence type="predicted"/>
<keyword evidence="3" id="KW-1185">Reference proteome</keyword>
<dbReference type="Gene3D" id="3.40.50.1820">
    <property type="entry name" value="alpha/beta hydrolase"/>
    <property type="match status" value="1"/>
</dbReference>
<sequence length="582" mass="63288">MPMALGPYRYFQVAQYLVKSWAEQVPRTAAAWKGKGRAEPLIRAPLVRTRREDGLLRAAVQDGTPAKVTEGGNAVAGPSKHKGSYEEPESSPSPKPEPGPPSPRQPLKPDADLPKQPSQIYALMNDGRLLQPKTLKPPREVVVLCHGLYGFSTATPIPLFPSLKLHYWASVLEVLRDQMGVKVLVVGVKGTGSVKERAEQMDKFLKDQLPRGTGVNFVAHSMGGLDCRYLISNIKPTAYTPVSLTTIGTPHHGSPFMDWCAANIGVGSPSATEVAMKGAEAVAKALPYSLKAPLLGRAPGSSKKDTSKGFTTSLTSYLLNIFDSPAYANLTTSFARDHFNPANPDSPDVKYMSVAGRVSKLSVLHPLWFPKLVLDAAAENGYGEDSPGGIKGYLGNDGLVSVHSAQWGEFLGVVDETHHWELRGEGGLFPNTSSLKDADNEEESSANKEDREGWLGWDWQGDFGNGVSEHLDSAKNIAKSTVSTAATAVAKVTPDAVTKATSSATSWDLAQVGQVLDWVTDLVPGGDNVETKKKQLADAKREKERDDERREKEKERAKKKREKFELKRFYGGLMLKLRDEGF</sequence>
<evidence type="ECO:0000256" key="1">
    <source>
        <dbReference type="SAM" id="MobiDB-lite"/>
    </source>
</evidence>
<evidence type="ECO:0000313" key="2">
    <source>
        <dbReference type="EMBL" id="KAI9639042.1"/>
    </source>
</evidence>
<evidence type="ECO:0000313" key="3">
    <source>
        <dbReference type="Proteomes" id="UP001164286"/>
    </source>
</evidence>
<accession>A0AA38LWS6</accession>
<dbReference type="RefSeq" id="XP_052948819.1">
    <property type="nucleotide sequence ID" value="XM_053086522.1"/>
</dbReference>
<dbReference type="GeneID" id="77725723"/>
<name>A0AA38LWS6_9TREE</name>
<feature type="region of interest" description="Disordered" evidence="1">
    <location>
        <begin position="532"/>
        <end position="560"/>
    </location>
</feature>
<feature type="region of interest" description="Disordered" evidence="1">
    <location>
        <begin position="430"/>
        <end position="452"/>
    </location>
</feature>
<feature type="compositionally biased region" description="Pro residues" evidence="1">
    <location>
        <begin position="91"/>
        <end position="106"/>
    </location>
</feature>
<gene>
    <name evidence="2" type="ORF">MKK02DRAFT_22120</name>
</gene>
<protein>
    <submittedName>
        <fullName evidence="2">Lipase 2</fullName>
    </submittedName>
</protein>